<dbReference type="AlphaFoldDB" id="A0A0V0QPH4"/>
<gene>
    <name evidence="3" type="ORF">PPERSA_08349</name>
</gene>
<dbReference type="Gene3D" id="3.40.50.10490">
    <property type="entry name" value="Glucose-6-phosphate isomerase like protein, domain 1"/>
    <property type="match status" value="2"/>
</dbReference>
<proteinExistence type="predicted"/>
<keyword evidence="4" id="KW-1185">Reference proteome</keyword>
<dbReference type="InterPro" id="IPR040190">
    <property type="entry name" value="MURQ/GCKR"/>
</dbReference>
<dbReference type="GO" id="GO:0042593">
    <property type="term" value="P:glucose homeostasis"/>
    <property type="evidence" value="ECO:0007669"/>
    <property type="project" value="TreeGrafter"/>
</dbReference>
<dbReference type="Proteomes" id="UP000054937">
    <property type="component" value="Unassembled WGS sequence"/>
</dbReference>
<dbReference type="GO" id="GO:0030246">
    <property type="term" value="F:carbohydrate binding"/>
    <property type="evidence" value="ECO:0007669"/>
    <property type="project" value="TreeGrafter"/>
</dbReference>
<dbReference type="InterPro" id="IPR046348">
    <property type="entry name" value="SIS_dom_sf"/>
</dbReference>
<dbReference type="SUPFAM" id="SSF53697">
    <property type="entry name" value="SIS domain"/>
    <property type="match status" value="1"/>
</dbReference>
<dbReference type="GO" id="GO:0004857">
    <property type="term" value="F:enzyme inhibitor activity"/>
    <property type="evidence" value="ECO:0007669"/>
    <property type="project" value="TreeGrafter"/>
</dbReference>
<evidence type="ECO:0000313" key="3">
    <source>
        <dbReference type="EMBL" id="KRX04134.1"/>
    </source>
</evidence>
<dbReference type="EMBL" id="LDAU01000121">
    <property type="protein sequence ID" value="KRX04134.1"/>
    <property type="molecule type" value="Genomic_DNA"/>
</dbReference>
<dbReference type="GO" id="GO:0019899">
    <property type="term" value="F:enzyme binding"/>
    <property type="evidence" value="ECO:0007669"/>
    <property type="project" value="TreeGrafter"/>
</dbReference>
<feature type="domain" description="SIS" evidence="2">
    <location>
        <begin position="82"/>
        <end position="266"/>
    </location>
</feature>
<dbReference type="OMA" id="YFLYCNP"/>
<dbReference type="PANTHER" id="PTHR10088:SF4">
    <property type="entry name" value="GLUCOKINASE REGULATORY PROTEIN"/>
    <property type="match status" value="1"/>
</dbReference>
<dbReference type="GO" id="GO:0009750">
    <property type="term" value="P:response to fructose"/>
    <property type="evidence" value="ECO:0007669"/>
    <property type="project" value="TreeGrafter"/>
</dbReference>
<sequence>MELLNNVSQQAKSQAQDFLKIAPDFKLGNLPTEQPAPETMGLSDVCQTDIKQAINMVRKLDLKTISVLQGKLKELEPLYQDITKTLDNGGRIYICGCGATGRLSLALESLWRQEVRHQFLNKNQELFTQLEDRVVSFMAGGDVALIKSVEDFEDHPEFAVQQLKDLKFTSKDLLIGSSEGGETPWVIGAVEHAADMCEIAPWFIYCNPDEILVKTVERSKQIIESQKVNKINLTVGNQAITGSTRMQCTTILMYGIGLALLHYHKLTQISKEKQDKQFLETITQEVQVFSDTFNSFNEADFLADFTTKEAQIYKDNNFIFYNTDYYFSLSILTDTTERSPTFSLFPFENQQDQKIIPSLCHLVMINNEDKDKPILTEYSEDAVRKSWNTMLGFRDIRALEGKFWESYADKVSTKRALGQDFSNNIITQRKKYCKDGKATHYHFNIQKNYENSNITFSLYEDGKENEEGNKIVKNLDLNPLNNRRLCENMFLKIMLNTHSTLVMGIMGKIKSNLMSWVRPSNNKLIDRSIRYIQHLLEFYKDQFIGENQKIYDQIDYSLICTALYSEIESLNYGEAIVLKTFQRIVKDLFNKQIEV</sequence>
<name>A0A0V0QPH4_PSEPJ</name>
<evidence type="ECO:0000259" key="2">
    <source>
        <dbReference type="PROSITE" id="PS51464"/>
    </source>
</evidence>
<evidence type="ECO:0000313" key="4">
    <source>
        <dbReference type="Proteomes" id="UP000054937"/>
    </source>
</evidence>
<dbReference type="OrthoDB" id="311172at2759"/>
<dbReference type="GO" id="GO:0005654">
    <property type="term" value="C:nucleoplasm"/>
    <property type="evidence" value="ECO:0007669"/>
    <property type="project" value="TreeGrafter"/>
</dbReference>
<protein>
    <recommendedName>
        <fullName evidence="2">SIS domain-containing protein</fullName>
    </recommendedName>
</protein>
<dbReference type="PANTHER" id="PTHR10088">
    <property type="entry name" value="GLUCOKINASE REGULATORY PROTEIN"/>
    <property type="match status" value="1"/>
</dbReference>
<evidence type="ECO:0000256" key="1">
    <source>
        <dbReference type="ARBA" id="ARBA00023277"/>
    </source>
</evidence>
<accession>A0A0V0QPH4</accession>
<comment type="caution">
    <text evidence="3">The sequence shown here is derived from an EMBL/GenBank/DDBJ whole genome shotgun (WGS) entry which is preliminary data.</text>
</comment>
<keyword evidence="1" id="KW-0119">Carbohydrate metabolism</keyword>
<organism evidence="3 4">
    <name type="scientific">Pseudocohnilembus persalinus</name>
    <name type="common">Ciliate</name>
    <dbReference type="NCBI Taxonomy" id="266149"/>
    <lineage>
        <taxon>Eukaryota</taxon>
        <taxon>Sar</taxon>
        <taxon>Alveolata</taxon>
        <taxon>Ciliophora</taxon>
        <taxon>Intramacronucleata</taxon>
        <taxon>Oligohymenophorea</taxon>
        <taxon>Scuticociliatia</taxon>
        <taxon>Philasterida</taxon>
        <taxon>Pseudocohnilembidae</taxon>
        <taxon>Pseudocohnilembus</taxon>
    </lineage>
</organism>
<dbReference type="PROSITE" id="PS51464">
    <property type="entry name" value="SIS"/>
    <property type="match status" value="1"/>
</dbReference>
<reference evidence="3 4" key="1">
    <citation type="journal article" date="2015" name="Sci. Rep.">
        <title>Genome of the facultative scuticociliatosis pathogen Pseudocohnilembus persalinus provides insight into its virulence through horizontal gene transfer.</title>
        <authorList>
            <person name="Xiong J."/>
            <person name="Wang G."/>
            <person name="Cheng J."/>
            <person name="Tian M."/>
            <person name="Pan X."/>
            <person name="Warren A."/>
            <person name="Jiang C."/>
            <person name="Yuan D."/>
            <person name="Miao W."/>
        </authorList>
    </citation>
    <scope>NUCLEOTIDE SEQUENCE [LARGE SCALE GENOMIC DNA]</scope>
    <source>
        <strain evidence="3">36N120E</strain>
    </source>
</reference>
<dbReference type="InterPro" id="IPR001347">
    <property type="entry name" value="SIS_dom"/>
</dbReference>
<dbReference type="GO" id="GO:0005829">
    <property type="term" value="C:cytosol"/>
    <property type="evidence" value="ECO:0007669"/>
    <property type="project" value="TreeGrafter"/>
</dbReference>
<dbReference type="Pfam" id="PF22645">
    <property type="entry name" value="GKRP_SIS_N"/>
    <property type="match status" value="1"/>
</dbReference>
<dbReference type="GO" id="GO:0070095">
    <property type="term" value="F:fructose-6-phosphate binding"/>
    <property type="evidence" value="ECO:0007669"/>
    <property type="project" value="TreeGrafter"/>
</dbReference>
<dbReference type="GO" id="GO:1901135">
    <property type="term" value="P:carbohydrate derivative metabolic process"/>
    <property type="evidence" value="ECO:0007669"/>
    <property type="project" value="InterPro"/>
</dbReference>
<dbReference type="InParanoid" id="A0A0V0QPH4"/>